<dbReference type="PROSITE" id="PS00167">
    <property type="entry name" value="TRP_SYNTHASE_ALPHA"/>
    <property type="match status" value="1"/>
</dbReference>
<evidence type="ECO:0000256" key="5">
    <source>
        <dbReference type="ARBA" id="ARBA00022822"/>
    </source>
</evidence>
<dbReference type="InterPro" id="IPR011060">
    <property type="entry name" value="RibuloseP-bd_barrel"/>
</dbReference>
<comment type="catalytic activity">
    <reaction evidence="8 9">
        <text>(1S,2R)-1-C-(indol-3-yl)glycerol 3-phosphate + L-serine = D-glyceraldehyde 3-phosphate + L-tryptophan + H2O</text>
        <dbReference type="Rhea" id="RHEA:10532"/>
        <dbReference type="ChEBI" id="CHEBI:15377"/>
        <dbReference type="ChEBI" id="CHEBI:33384"/>
        <dbReference type="ChEBI" id="CHEBI:57912"/>
        <dbReference type="ChEBI" id="CHEBI:58866"/>
        <dbReference type="ChEBI" id="CHEBI:59776"/>
        <dbReference type="EC" id="4.2.1.20"/>
    </reaction>
</comment>
<dbReference type="EC" id="4.2.1.20" evidence="9"/>
<dbReference type="Gene3D" id="3.20.20.70">
    <property type="entry name" value="Aldolase class I"/>
    <property type="match status" value="1"/>
</dbReference>
<evidence type="ECO:0000256" key="7">
    <source>
        <dbReference type="ARBA" id="ARBA00023239"/>
    </source>
</evidence>
<feature type="active site" description="Proton acceptor" evidence="9">
    <location>
        <position position="57"/>
    </location>
</feature>
<evidence type="ECO:0000313" key="12">
    <source>
        <dbReference type="Proteomes" id="UP000783796"/>
    </source>
</evidence>
<evidence type="ECO:0000256" key="10">
    <source>
        <dbReference type="RuleBase" id="RU003662"/>
    </source>
</evidence>
<evidence type="ECO:0000313" key="11">
    <source>
        <dbReference type="EMBL" id="MBU3837967.1"/>
    </source>
</evidence>
<feature type="active site" description="Proton acceptor" evidence="9">
    <location>
        <position position="46"/>
    </location>
</feature>
<keyword evidence="6 9" id="KW-0057">Aromatic amino acid biosynthesis</keyword>
<comment type="pathway">
    <text evidence="2 9">Amino-acid biosynthesis; L-tryptophan biosynthesis; L-tryptophan from chorismate: step 5/5.</text>
</comment>
<evidence type="ECO:0000256" key="2">
    <source>
        <dbReference type="ARBA" id="ARBA00004733"/>
    </source>
</evidence>
<reference evidence="11" key="2">
    <citation type="submission" date="2021-04" db="EMBL/GenBank/DDBJ databases">
        <authorList>
            <person name="Gilroy R."/>
        </authorList>
    </citation>
    <scope>NUCLEOTIDE SEQUENCE</scope>
    <source>
        <strain evidence="11">G4-2901</strain>
    </source>
</reference>
<comment type="subunit">
    <text evidence="3 9">Tetramer of two alpha and two beta chains.</text>
</comment>
<dbReference type="PANTHER" id="PTHR43406">
    <property type="entry name" value="TRYPTOPHAN SYNTHASE, ALPHA CHAIN"/>
    <property type="match status" value="1"/>
</dbReference>
<evidence type="ECO:0000256" key="6">
    <source>
        <dbReference type="ARBA" id="ARBA00023141"/>
    </source>
</evidence>
<dbReference type="CDD" id="cd04724">
    <property type="entry name" value="Tryptophan_synthase_alpha"/>
    <property type="match status" value="1"/>
</dbReference>
<keyword evidence="5 9" id="KW-0822">Tryptophan biosynthesis</keyword>
<evidence type="ECO:0000256" key="1">
    <source>
        <dbReference type="ARBA" id="ARBA00003365"/>
    </source>
</evidence>
<dbReference type="NCBIfam" id="TIGR00262">
    <property type="entry name" value="trpA"/>
    <property type="match status" value="1"/>
</dbReference>
<dbReference type="Pfam" id="PF00290">
    <property type="entry name" value="Trp_syntA"/>
    <property type="match status" value="1"/>
</dbReference>
<dbReference type="PANTHER" id="PTHR43406:SF1">
    <property type="entry name" value="TRYPTOPHAN SYNTHASE ALPHA CHAIN, CHLOROPLASTIC"/>
    <property type="match status" value="1"/>
</dbReference>
<reference evidence="11" key="1">
    <citation type="journal article" date="2021" name="PeerJ">
        <title>Extensive microbial diversity within the chicken gut microbiome revealed by metagenomics and culture.</title>
        <authorList>
            <person name="Gilroy R."/>
            <person name="Ravi A."/>
            <person name="Getino M."/>
            <person name="Pursley I."/>
            <person name="Horton D.L."/>
            <person name="Alikhan N.F."/>
            <person name="Baker D."/>
            <person name="Gharbi K."/>
            <person name="Hall N."/>
            <person name="Watson M."/>
            <person name="Adriaenssens E.M."/>
            <person name="Foster-Nyarko E."/>
            <person name="Jarju S."/>
            <person name="Secka A."/>
            <person name="Antonio M."/>
            <person name="Oren A."/>
            <person name="Chaudhuri R.R."/>
            <person name="La Ragione R."/>
            <person name="Hildebrand F."/>
            <person name="Pallen M.J."/>
        </authorList>
    </citation>
    <scope>NUCLEOTIDE SEQUENCE</scope>
    <source>
        <strain evidence="11">G4-2901</strain>
    </source>
</reference>
<comment type="similarity">
    <text evidence="9 10">Belongs to the TrpA family.</text>
</comment>
<protein>
    <recommendedName>
        <fullName evidence="9">Tryptophan synthase alpha chain</fullName>
        <ecNumber evidence="9">4.2.1.20</ecNumber>
    </recommendedName>
</protein>
<organism evidence="11 12">
    <name type="scientific">Candidatus Phocaeicola faecigallinarum</name>
    <dbReference type="NCBI Taxonomy" id="2838732"/>
    <lineage>
        <taxon>Bacteria</taxon>
        <taxon>Pseudomonadati</taxon>
        <taxon>Bacteroidota</taxon>
        <taxon>Bacteroidia</taxon>
        <taxon>Bacteroidales</taxon>
        <taxon>Bacteroidaceae</taxon>
        <taxon>Phocaeicola</taxon>
    </lineage>
</organism>
<dbReference type="GO" id="GO:0004834">
    <property type="term" value="F:tryptophan synthase activity"/>
    <property type="evidence" value="ECO:0007669"/>
    <property type="project" value="UniProtKB-UniRule"/>
</dbReference>
<dbReference type="GO" id="GO:0005829">
    <property type="term" value="C:cytosol"/>
    <property type="evidence" value="ECO:0007669"/>
    <property type="project" value="TreeGrafter"/>
</dbReference>
<dbReference type="EMBL" id="JAHLFW010000057">
    <property type="protein sequence ID" value="MBU3837967.1"/>
    <property type="molecule type" value="Genomic_DNA"/>
</dbReference>
<comment type="caution">
    <text evidence="11">The sequence shown here is derived from an EMBL/GenBank/DDBJ whole genome shotgun (WGS) entry which is preliminary data.</text>
</comment>
<keyword evidence="7 9" id="KW-0456">Lyase</keyword>
<dbReference type="HAMAP" id="MF_00131">
    <property type="entry name" value="Trp_synth_alpha"/>
    <property type="match status" value="1"/>
</dbReference>
<evidence type="ECO:0000256" key="3">
    <source>
        <dbReference type="ARBA" id="ARBA00011270"/>
    </source>
</evidence>
<name>A0A948TBG6_9BACT</name>
<evidence type="ECO:0000256" key="4">
    <source>
        <dbReference type="ARBA" id="ARBA00022605"/>
    </source>
</evidence>
<dbReference type="InterPro" id="IPR018204">
    <property type="entry name" value="Trp_synthase_alpha_AS"/>
</dbReference>
<evidence type="ECO:0000256" key="8">
    <source>
        <dbReference type="ARBA" id="ARBA00049047"/>
    </source>
</evidence>
<comment type="function">
    <text evidence="1 9">The alpha subunit is responsible for the aldol cleavage of indoleglycerol phosphate to indole and glyceraldehyde 3-phosphate.</text>
</comment>
<dbReference type="FunFam" id="3.20.20.70:FF:000037">
    <property type="entry name" value="Tryptophan synthase alpha chain"/>
    <property type="match status" value="1"/>
</dbReference>
<dbReference type="InterPro" id="IPR002028">
    <property type="entry name" value="Trp_synthase_suA"/>
</dbReference>
<keyword evidence="4 9" id="KW-0028">Amino-acid biosynthesis</keyword>
<dbReference type="InterPro" id="IPR013785">
    <property type="entry name" value="Aldolase_TIM"/>
</dbReference>
<dbReference type="AlphaFoldDB" id="A0A948TBG6"/>
<dbReference type="SUPFAM" id="SSF51366">
    <property type="entry name" value="Ribulose-phoshate binding barrel"/>
    <property type="match status" value="1"/>
</dbReference>
<dbReference type="Proteomes" id="UP000783796">
    <property type="component" value="Unassembled WGS sequence"/>
</dbReference>
<accession>A0A948TBG6</accession>
<proteinExistence type="inferred from homology"/>
<sequence length="259" mass="28748">MDRINQLFSNKRHDILSIYFCAGAPKADNTAEVITSLEKNGVDIIEIGIPFSDPLADGPVIQDASCRALRNGMTLTGLFAQLEGIRSTVSIPLVLMGYLNPIMQYGMEQFFRSCSSTGIDGAIIPDLPFDEYMQSVKPIAEKYGIKVIMLITPETSEERIRLIDDNTEGFIYMVSSAAVTGAQKDFDARKQEYFKRIEGMNLRNPRMIGFGISNRRTYEAAAAHAAGCIIGSRFVTLLNEESGNAERAIERLKMNLEIE</sequence>
<gene>
    <name evidence="9 11" type="primary">trpA</name>
    <name evidence="11" type="ORF">H9777_06570</name>
</gene>
<evidence type="ECO:0000256" key="9">
    <source>
        <dbReference type="HAMAP-Rule" id="MF_00131"/>
    </source>
</evidence>